<proteinExistence type="predicted"/>
<reference evidence="1 2" key="1">
    <citation type="submission" date="2019-03" db="EMBL/GenBank/DDBJ databases">
        <title>Genomic Encyclopedia of Archaeal and Bacterial Type Strains, Phase II (KMG-II): from individual species to whole genera.</title>
        <authorList>
            <person name="Goeker M."/>
        </authorList>
    </citation>
    <scope>NUCLEOTIDE SEQUENCE [LARGE SCALE GENOMIC DNA]</scope>
    <source>
        <strain evidence="1 2">ATCC 25309</strain>
    </source>
</reference>
<accession>A0A4R7S1S2</accession>
<dbReference type="AlphaFoldDB" id="A0A4R7S1S2"/>
<keyword evidence="2" id="KW-1185">Reference proteome</keyword>
<dbReference type="EMBL" id="SOCA01000003">
    <property type="protein sequence ID" value="TDU71165.1"/>
    <property type="molecule type" value="Genomic_DNA"/>
</dbReference>
<comment type="caution">
    <text evidence="1">The sequence shown here is derived from an EMBL/GenBank/DDBJ whole genome shotgun (WGS) entry which is preliminary data.</text>
</comment>
<dbReference type="Proteomes" id="UP000295662">
    <property type="component" value="Unassembled WGS sequence"/>
</dbReference>
<evidence type="ECO:0000313" key="2">
    <source>
        <dbReference type="Proteomes" id="UP000295662"/>
    </source>
</evidence>
<sequence>MKRTSITSSNFWPLTGCQLGSYCARPGADFAALGHEEKDLGIPAEEVNEQRG</sequence>
<gene>
    <name evidence="1" type="ORF">EI77_02287</name>
</gene>
<evidence type="ECO:0000313" key="1">
    <source>
        <dbReference type="EMBL" id="TDU71165.1"/>
    </source>
</evidence>
<protein>
    <submittedName>
        <fullName evidence="1">Uncharacterized protein</fullName>
    </submittedName>
</protein>
<name>A0A4R7S1S2_9BACT</name>
<organism evidence="1 2">
    <name type="scientific">Prosthecobacter fusiformis</name>
    <dbReference type="NCBI Taxonomy" id="48464"/>
    <lineage>
        <taxon>Bacteria</taxon>
        <taxon>Pseudomonadati</taxon>
        <taxon>Verrucomicrobiota</taxon>
        <taxon>Verrucomicrobiia</taxon>
        <taxon>Verrucomicrobiales</taxon>
        <taxon>Verrucomicrobiaceae</taxon>
        <taxon>Prosthecobacter</taxon>
    </lineage>
</organism>